<keyword evidence="3" id="KW-1185">Reference proteome</keyword>
<sequence>MTGGMDGRAEDRGRVYQASGDQHISEHHHHGAEAAAPGGPDYASAPTTRSPSPPSNSSPAPAPPWATRTRPSS</sequence>
<accession>A0ABX5TV99</accession>
<proteinExistence type="predicted"/>
<reference evidence="2 3" key="1">
    <citation type="submission" date="2018-04" db="EMBL/GenBank/DDBJ databases">
        <title>Complete genome sequences of Streptomyces griseoviridis K61 and characterization of antagonistic properties of biological control agents.</title>
        <authorList>
            <person name="Mariita R.M."/>
            <person name="Sello J.K."/>
        </authorList>
    </citation>
    <scope>NUCLEOTIDE SEQUENCE [LARGE SCALE GENOMIC DNA]</scope>
    <source>
        <strain evidence="2 3">K61</strain>
    </source>
</reference>
<name>A0ABX5TV99_STRGD</name>
<feature type="compositionally biased region" description="Pro residues" evidence="1">
    <location>
        <begin position="51"/>
        <end position="64"/>
    </location>
</feature>
<evidence type="ECO:0000313" key="2">
    <source>
        <dbReference type="EMBL" id="QCN85525.1"/>
    </source>
</evidence>
<dbReference type="EMBL" id="CP029078">
    <property type="protein sequence ID" value="QCN85525.1"/>
    <property type="molecule type" value="Genomic_DNA"/>
</dbReference>
<evidence type="ECO:0000256" key="1">
    <source>
        <dbReference type="SAM" id="MobiDB-lite"/>
    </source>
</evidence>
<evidence type="ECO:0000313" key="3">
    <source>
        <dbReference type="Proteomes" id="UP000501753"/>
    </source>
</evidence>
<organism evidence="2 3">
    <name type="scientific">Streptomyces griseoviridis</name>
    <dbReference type="NCBI Taxonomy" id="45398"/>
    <lineage>
        <taxon>Bacteria</taxon>
        <taxon>Bacillati</taxon>
        <taxon>Actinomycetota</taxon>
        <taxon>Actinomycetes</taxon>
        <taxon>Kitasatosporales</taxon>
        <taxon>Streptomycetaceae</taxon>
        <taxon>Streptomyces</taxon>
    </lineage>
</organism>
<feature type="compositionally biased region" description="Low complexity" evidence="1">
    <location>
        <begin position="33"/>
        <end position="50"/>
    </location>
</feature>
<dbReference type="Proteomes" id="UP000501753">
    <property type="component" value="Chromosome"/>
</dbReference>
<gene>
    <name evidence="2" type="ORF">DDJ31_11325</name>
</gene>
<feature type="region of interest" description="Disordered" evidence="1">
    <location>
        <begin position="1"/>
        <end position="73"/>
    </location>
</feature>
<protein>
    <submittedName>
        <fullName evidence="2">Uncharacterized protein</fullName>
    </submittedName>
</protein>